<dbReference type="PANTHER" id="PTHR11941">
    <property type="entry name" value="ENOYL-COA HYDRATASE-RELATED"/>
    <property type="match status" value="1"/>
</dbReference>
<dbReference type="Proteomes" id="UP001161409">
    <property type="component" value="Unassembled WGS sequence"/>
</dbReference>
<reference evidence="1" key="2">
    <citation type="submission" date="2023-01" db="EMBL/GenBank/DDBJ databases">
        <title>Draft genome sequence of Sneathiella chinensis strain NBRC 103408.</title>
        <authorList>
            <person name="Sun Q."/>
            <person name="Mori K."/>
        </authorList>
    </citation>
    <scope>NUCLEOTIDE SEQUENCE</scope>
    <source>
        <strain evidence="1">NBRC 103408</strain>
    </source>
</reference>
<dbReference type="Pfam" id="PF00378">
    <property type="entry name" value="ECH_1"/>
    <property type="match status" value="1"/>
</dbReference>
<sequence>MTQRPYTTLRVQRTGHVGEIILSRPPLNLIDYDLTYDYLAALDELDNDKDVRVLVLSGEGKGLSGGVDLKFLESFGATEMKEFLSLFYIKTVERVRALQKPIIACVHGYAREGACTLAFACDMILASDDADFGYPGVPNLAGPPGMHVWHLQKLIGRMRAAELIFTGEPIPAAEAASLGLITRMVPRDSLRDETLKLANKIADMSPLALRTTRELMYRVEDMSFREVPPTALDSLAMAFASEDSKEARKAFIEKRKPVWKGK</sequence>
<dbReference type="SUPFAM" id="SSF52096">
    <property type="entry name" value="ClpP/crotonase"/>
    <property type="match status" value="1"/>
</dbReference>
<accession>A0ABQ5U9E7</accession>
<dbReference type="RefSeq" id="WP_169562066.1">
    <property type="nucleotide sequence ID" value="NZ_BSNF01000010.1"/>
</dbReference>
<keyword evidence="2" id="KW-1185">Reference proteome</keyword>
<dbReference type="EMBL" id="BSNF01000010">
    <property type="protein sequence ID" value="GLQ07795.1"/>
    <property type="molecule type" value="Genomic_DNA"/>
</dbReference>
<dbReference type="PANTHER" id="PTHR11941:SF54">
    <property type="entry name" value="ENOYL-COA HYDRATASE, MITOCHONDRIAL"/>
    <property type="match status" value="1"/>
</dbReference>
<dbReference type="CDD" id="cd06558">
    <property type="entry name" value="crotonase-like"/>
    <property type="match status" value="1"/>
</dbReference>
<dbReference type="Gene3D" id="3.90.226.10">
    <property type="entry name" value="2-enoyl-CoA Hydratase, Chain A, domain 1"/>
    <property type="match status" value="1"/>
</dbReference>
<dbReference type="InterPro" id="IPR029045">
    <property type="entry name" value="ClpP/crotonase-like_dom_sf"/>
</dbReference>
<comment type="caution">
    <text evidence="1">The sequence shown here is derived from an EMBL/GenBank/DDBJ whole genome shotgun (WGS) entry which is preliminary data.</text>
</comment>
<name>A0ABQ5U9E7_9PROT</name>
<evidence type="ECO:0000313" key="2">
    <source>
        <dbReference type="Proteomes" id="UP001161409"/>
    </source>
</evidence>
<reference evidence="1" key="1">
    <citation type="journal article" date="2014" name="Int. J. Syst. Evol. Microbiol.">
        <title>Complete genome of a new Firmicutes species belonging to the dominant human colonic microbiota ('Ruminococcus bicirculans') reveals two chromosomes and a selective capacity to utilize plant glucans.</title>
        <authorList>
            <consortium name="NISC Comparative Sequencing Program"/>
            <person name="Wegmann U."/>
            <person name="Louis P."/>
            <person name="Goesmann A."/>
            <person name="Henrissat B."/>
            <person name="Duncan S.H."/>
            <person name="Flint H.J."/>
        </authorList>
    </citation>
    <scope>NUCLEOTIDE SEQUENCE</scope>
    <source>
        <strain evidence="1">NBRC 103408</strain>
    </source>
</reference>
<gene>
    <name evidence="1" type="primary">crt1</name>
    <name evidence="1" type="ORF">GCM10007924_30170</name>
</gene>
<dbReference type="InterPro" id="IPR001753">
    <property type="entry name" value="Enoyl-CoA_hydra/iso"/>
</dbReference>
<proteinExistence type="predicted"/>
<protein>
    <submittedName>
        <fullName evidence="1">Crotonase</fullName>
    </submittedName>
</protein>
<evidence type="ECO:0000313" key="1">
    <source>
        <dbReference type="EMBL" id="GLQ07795.1"/>
    </source>
</evidence>
<organism evidence="1 2">
    <name type="scientific">Sneathiella chinensis</name>
    <dbReference type="NCBI Taxonomy" id="349750"/>
    <lineage>
        <taxon>Bacteria</taxon>
        <taxon>Pseudomonadati</taxon>
        <taxon>Pseudomonadota</taxon>
        <taxon>Alphaproteobacteria</taxon>
        <taxon>Sneathiellales</taxon>
        <taxon>Sneathiellaceae</taxon>
        <taxon>Sneathiella</taxon>
    </lineage>
</organism>